<accession>E6PSA8</accession>
<comment type="caution">
    <text evidence="2">The sequence shown here is derived from an EMBL/GenBank/DDBJ whole genome shotgun (WGS) entry which is preliminary data.</text>
</comment>
<gene>
    <name evidence="2" type="ORF">CARN2_3290</name>
</gene>
<evidence type="ECO:0000313" key="2">
    <source>
        <dbReference type="EMBL" id="CBH97815.1"/>
    </source>
</evidence>
<evidence type="ECO:0008006" key="3">
    <source>
        <dbReference type="Google" id="ProtNLM"/>
    </source>
</evidence>
<sequence length="141" mass="15211">MTGGSSRADGIRVPKKEDHGDLHRQTGGSEMQLMPVGVDSAKQVFQVHHVDSGTGEIVNKAIKRAGFVQYFVNRAPCLIGMEACGGAQHWARELTQARASGQAHAGAVRQGVQHRQQERCSRRPSDLARSAAARQSGRGQE</sequence>
<feature type="compositionally biased region" description="Low complexity" evidence="1">
    <location>
        <begin position="128"/>
        <end position="141"/>
    </location>
</feature>
<reference evidence="2" key="1">
    <citation type="submission" date="2009-10" db="EMBL/GenBank/DDBJ databases">
        <title>Diversity of trophic interactions inside an arsenic-rich microbial ecosystem.</title>
        <authorList>
            <person name="Bertin P.N."/>
            <person name="Heinrich-Salmeron A."/>
            <person name="Pelletier E."/>
            <person name="Goulhen-Chollet F."/>
            <person name="Arsene-Ploetze F."/>
            <person name="Gallien S."/>
            <person name="Calteau A."/>
            <person name="Vallenet D."/>
            <person name="Casiot C."/>
            <person name="Chane-Woon-Ming B."/>
            <person name="Giloteaux L."/>
            <person name="Barakat M."/>
            <person name="Bonnefoy V."/>
            <person name="Bruneel O."/>
            <person name="Chandler M."/>
            <person name="Cleiss J."/>
            <person name="Duran R."/>
            <person name="Elbaz-Poulichet F."/>
            <person name="Fonknechten N."/>
            <person name="Lauga B."/>
            <person name="Mornico D."/>
            <person name="Ortet P."/>
            <person name="Schaeffer C."/>
            <person name="Siguier P."/>
            <person name="Alexander Thil Smith A."/>
            <person name="Van Dorsselaer A."/>
            <person name="Weissenbach J."/>
            <person name="Medigue C."/>
            <person name="Le Paslier D."/>
        </authorList>
    </citation>
    <scope>NUCLEOTIDE SEQUENCE</scope>
</reference>
<proteinExistence type="predicted"/>
<dbReference type="EMBL" id="CABM01000047">
    <property type="protein sequence ID" value="CBH97815.1"/>
    <property type="molecule type" value="Genomic_DNA"/>
</dbReference>
<protein>
    <recommendedName>
        <fullName evidence="3">Transposase</fullName>
    </recommendedName>
</protein>
<name>E6PSA8_9ZZZZ</name>
<feature type="region of interest" description="Disordered" evidence="1">
    <location>
        <begin position="1"/>
        <end position="28"/>
    </location>
</feature>
<feature type="region of interest" description="Disordered" evidence="1">
    <location>
        <begin position="97"/>
        <end position="141"/>
    </location>
</feature>
<evidence type="ECO:0000256" key="1">
    <source>
        <dbReference type="SAM" id="MobiDB-lite"/>
    </source>
</evidence>
<organism evidence="2">
    <name type="scientific">mine drainage metagenome</name>
    <dbReference type="NCBI Taxonomy" id="410659"/>
    <lineage>
        <taxon>unclassified sequences</taxon>
        <taxon>metagenomes</taxon>
        <taxon>ecological metagenomes</taxon>
    </lineage>
</organism>
<feature type="compositionally biased region" description="Basic and acidic residues" evidence="1">
    <location>
        <begin position="115"/>
        <end position="126"/>
    </location>
</feature>
<feature type="compositionally biased region" description="Basic and acidic residues" evidence="1">
    <location>
        <begin position="9"/>
        <end position="24"/>
    </location>
</feature>
<dbReference type="AlphaFoldDB" id="E6PSA8"/>